<dbReference type="InterPro" id="IPR010187">
    <property type="entry name" value="Various_sel_PB"/>
</dbReference>
<name>D6PCS3_9BACT</name>
<sequence>MARLENYPEAVRNHLLKLPCPTFDSTPFNRPIPMKEQRVALVSTAGLHLRGDRPFGLGDADHRLIPWDTPANRLVMSHISTNFDRTGYLQDLNVVFPLERLNDLARNGEIGSVAEYHTSFMGSTEPEKMESTVVELASVMKKDRVNMVLLVPV</sequence>
<keyword evidence="1" id="KW-0560">Oxidoreductase</keyword>
<evidence type="ECO:0000313" key="2">
    <source>
        <dbReference type="EMBL" id="ADD93524.1"/>
    </source>
</evidence>
<dbReference type="Pfam" id="PF07355">
    <property type="entry name" value="GRDB"/>
    <property type="match status" value="1"/>
</dbReference>
<dbReference type="EMBL" id="GU942986">
    <property type="protein sequence ID" value="ADD93524.1"/>
    <property type="molecule type" value="Genomic_DNA"/>
</dbReference>
<proteinExistence type="predicted"/>
<evidence type="ECO:0008006" key="3">
    <source>
        <dbReference type="Google" id="ProtNLM"/>
    </source>
</evidence>
<protein>
    <recommendedName>
        <fullName evidence="3">Selenoprotein B glycine/betaine/sarcosine/D-proline reductase</fullName>
    </recommendedName>
</protein>
<dbReference type="GO" id="GO:0050485">
    <property type="term" value="F:oxidoreductase activity, acting on X-H and Y-H to form an X-Y bond, with a disulfide as acceptor"/>
    <property type="evidence" value="ECO:0007669"/>
    <property type="project" value="InterPro"/>
</dbReference>
<dbReference type="AlphaFoldDB" id="D6PCS3"/>
<accession>D6PCS3</accession>
<reference evidence="2" key="1">
    <citation type="journal article" date="2010" name="ISME J.">
        <title>Metagenome of the Mediterranean deep chlorophyll maximum studied by direct and fosmid library 454 pyrosequencing.</title>
        <authorList>
            <person name="Ghai R."/>
            <person name="Martin-Cuadrado A.B."/>
            <person name="Molto A.G."/>
            <person name="Heredia I.G."/>
            <person name="Cabrera R."/>
            <person name="Martin J."/>
            <person name="Verdu M."/>
            <person name="Deschamps P."/>
            <person name="Moreira D."/>
            <person name="Lopez-Garcia P."/>
            <person name="Mira A."/>
            <person name="Rodriguez-Valera F."/>
        </authorList>
    </citation>
    <scope>NUCLEOTIDE SEQUENCE</scope>
</reference>
<evidence type="ECO:0000256" key="1">
    <source>
        <dbReference type="ARBA" id="ARBA00023002"/>
    </source>
</evidence>
<organism evidence="2">
    <name type="scientific">uncultured marine bacterium MedDCM-OCT-S04-C191</name>
    <dbReference type="NCBI Taxonomy" id="743053"/>
    <lineage>
        <taxon>Bacteria</taxon>
        <taxon>environmental samples</taxon>
    </lineage>
</organism>